<evidence type="ECO:0000313" key="3">
    <source>
        <dbReference type="EMBL" id="KAG2228004.1"/>
    </source>
</evidence>
<reference evidence="3 4" key="1">
    <citation type="submission" date="2020-12" db="EMBL/GenBank/DDBJ databases">
        <title>Metabolic potential, ecology and presence of endohyphal bacteria is reflected in genomic diversity of Mucoromycotina.</title>
        <authorList>
            <person name="Muszewska A."/>
            <person name="Okrasinska A."/>
            <person name="Steczkiewicz K."/>
            <person name="Drgas O."/>
            <person name="Orlowska M."/>
            <person name="Perlinska-Lenart U."/>
            <person name="Aleksandrzak-Piekarczyk T."/>
            <person name="Szatraj K."/>
            <person name="Zielenkiewicz U."/>
            <person name="Pilsyk S."/>
            <person name="Malc E."/>
            <person name="Mieczkowski P."/>
            <person name="Kruszewska J.S."/>
            <person name="Biernat P."/>
            <person name="Pawlowska J."/>
        </authorList>
    </citation>
    <scope>NUCLEOTIDE SEQUENCE [LARGE SCALE GENOMIC DNA]</scope>
    <source>
        <strain evidence="3 4">CBS 142.35</strain>
    </source>
</reference>
<dbReference type="EMBL" id="JAEPRB010000003">
    <property type="protein sequence ID" value="KAG2228004.1"/>
    <property type="molecule type" value="Genomic_DNA"/>
</dbReference>
<feature type="compositionally biased region" description="Basic residues" evidence="1">
    <location>
        <begin position="172"/>
        <end position="184"/>
    </location>
</feature>
<feature type="domain" description="No apical meristem-associated C-terminal" evidence="2">
    <location>
        <begin position="166"/>
        <end position="252"/>
    </location>
</feature>
<evidence type="ECO:0000259" key="2">
    <source>
        <dbReference type="Pfam" id="PF14303"/>
    </source>
</evidence>
<dbReference type="PANTHER" id="PTHR45023">
    <property type="match status" value="1"/>
</dbReference>
<evidence type="ECO:0000313" key="4">
    <source>
        <dbReference type="Proteomes" id="UP000646827"/>
    </source>
</evidence>
<dbReference type="Pfam" id="PF14303">
    <property type="entry name" value="NAM-associated"/>
    <property type="match status" value="1"/>
</dbReference>
<dbReference type="PANTHER" id="PTHR45023:SF4">
    <property type="entry name" value="GLYCINE-RICH PROTEIN-RELATED"/>
    <property type="match status" value="1"/>
</dbReference>
<dbReference type="Proteomes" id="UP000646827">
    <property type="component" value="Unassembled WGS sequence"/>
</dbReference>
<accession>A0A8H7SEL3</accession>
<comment type="caution">
    <text evidence="3">The sequence shown here is derived from an EMBL/GenBank/DDBJ whole genome shotgun (WGS) entry which is preliminary data.</text>
</comment>
<keyword evidence="4" id="KW-1185">Reference proteome</keyword>
<gene>
    <name evidence="3" type="ORF">INT45_012028</name>
</gene>
<sequence>MSNITITNTESTTPTIDNNQRKKKGSNFTIVEDIALVKAYLDVKNNPTIGTRLIEEGLWSSVMEGFIENCENPLNRDSSSLESRFSSISAKCQFFSASYAKVYAARKRGENEDDWYKQTCDRYADFRPANSGKTFGLRHAWDLLKVEERWKPLFAKERDQVEVMGETQSRPIGKHQAKSAKRKRSFEDEDSTDKQSLEMMRIQQEIDREHIAIEKKRAYYKKITLTHEIMSVDPSTLSGPRKHFYETMQRQIVEEMKDEEEKRMEA</sequence>
<protein>
    <recommendedName>
        <fullName evidence="2">No apical meristem-associated C-terminal domain-containing protein</fullName>
    </recommendedName>
</protein>
<feature type="compositionally biased region" description="Low complexity" evidence="1">
    <location>
        <begin position="1"/>
        <end position="18"/>
    </location>
</feature>
<dbReference type="AlphaFoldDB" id="A0A8H7SEL3"/>
<feature type="region of interest" description="Disordered" evidence="1">
    <location>
        <begin position="1"/>
        <end position="22"/>
    </location>
</feature>
<organism evidence="3 4">
    <name type="scientific">Circinella minor</name>
    <dbReference type="NCBI Taxonomy" id="1195481"/>
    <lineage>
        <taxon>Eukaryota</taxon>
        <taxon>Fungi</taxon>
        <taxon>Fungi incertae sedis</taxon>
        <taxon>Mucoromycota</taxon>
        <taxon>Mucoromycotina</taxon>
        <taxon>Mucoromycetes</taxon>
        <taxon>Mucorales</taxon>
        <taxon>Lichtheimiaceae</taxon>
        <taxon>Circinella</taxon>
    </lineage>
</organism>
<name>A0A8H7SEL3_9FUNG</name>
<dbReference type="InterPro" id="IPR029466">
    <property type="entry name" value="NAM-associated_C"/>
</dbReference>
<dbReference type="OrthoDB" id="2301372at2759"/>
<proteinExistence type="predicted"/>
<evidence type="ECO:0000256" key="1">
    <source>
        <dbReference type="SAM" id="MobiDB-lite"/>
    </source>
</evidence>
<feature type="region of interest" description="Disordered" evidence="1">
    <location>
        <begin position="162"/>
        <end position="195"/>
    </location>
</feature>